<accession>A0A517VX09</accession>
<feature type="chain" id="PRO_5022206777" description="DUF3108 domain-containing protein" evidence="1">
    <location>
        <begin position="26"/>
        <end position="292"/>
    </location>
</feature>
<dbReference type="EMBL" id="CP037920">
    <property type="protein sequence ID" value="QDT97543.1"/>
    <property type="molecule type" value="Genomic_DNA"/>
</dbReference>
<evidence type="ECO:0000313" key="2">
    <source>
        <dbReference type="EMBL" id="QDT97543.1"/>
    </source>
</evidence>
<evidence type="ECO:0000313" key="3">
    <source>
        <dbReference type="Proteomes" id="UP000318704"/>
    </source>
</evidence>
<dbReference type="Pfam" id="PF19777">
    <property type="entry name" value="DUF6263"/>
    <property type="match status" value="1"/>
</dbReference>
<evidence type="ECO:0008006" key="4">
    <source>
        <dbReference type="Google" id="ProtNLM"/>
    </source>
</evidence>
<sequence length="292" mass="33139" precursor="true">MRSFVFCVLSLSLICSSVSYNLTFAEEDTAQYLLRYKFTPSQFVHYTVDSQNKISVQLNLNKQTTINTAKTEKHYRVVWVDEKGNGTLETVIDRVRMSAQFDNQAPATFDSQDPKQKDLKQYEKIRETIGKPSRMVYSPLGKAMPKKSESKPDNQGFLIPLPEEEVKIGDTWKEDYEIEVAVGKKLRKKIPIRRTFTLESVDDQIAEIKFKTKIIARQNDPKIGLQLIQKTPSGTVKLDIEKGIIVLQDISLDKAQVGIFQGQGAMRAISSRVETLVDPTEIAQKNTKSDSQ</sequence>
<keyword evidence="1" id="KW-0732">Signal</keyword>
<evidence type="ECO:0000256" key="1">
    <source>
        <dbReference type="SAM" id="SignalP"/>
    </source>
</evidence>
<gene>
    <name evidence="2" type="ORF">V144x_30190</name>
</gene>
<protein>
    <recommendedName>
        <fullName evidence="4">DUF3108 domain-containing protein</fullName>
    </recommendedName>
</protein>
<dbReference type="InterPro" id="IPR046230">
    <property type="entry name" value="DUF6263"/>
</dbReference>
<dbReference type="RefSeq" id="WP_144985881.1">
    <property type="nucleotide sequence ID" value="NZ_CP037920.1"/>
</dbReference>
<dbReference type="Proteomes" id="UP000318704">
    <property type="component" value="Chromosome"/>
</dbReference>
<dbReference type="KEGG" id="gaw:V144x_30190"/>
<name>A0A517VX09_9PLAN</name>
<organism evidence="2 3">
    <name type="scientific">Gimesia aquarii</name>
    <dbReference type="NCBI Taxonomy" id="2527964"/>
    <lineage>
        <taxon>Bacteria</taxon>
        <taxon>Pseudomonadati</taxon>
        <taxon>Planctomycetota</taxon>
        <taxon>Planctomycetia</taxon>
        <taxon>Planctomycetales</taxon>
        <taxon>Planctomycetaceae</taxon>
        <taxon>Gimesia</taxon>
    </lineage>
</organism>
<reference evidence="2 3" key="1">
    <citation type="submission" date="2019-03" db="EMBL/GenBank/DDBJ databases">
        <title>Deep-cultivation of Planctomycetes and their phenomic and genomic characterization uncovers novel biology.</title>
        <authorList>
            <person name="Wiegand S."/>
            <person name="Jogler M."/>
            <person name="Boedeker C."/>
            <person name="Pinto D."/>
            <person name="Vollmers J."/>
            <person name="Rivas-Marin E."/>
            <person name="Kohn T."/>
            <person name="Peeters S.H."/>
            <person name="Heuer A."/>
            <person name="Rast P."/>
            <person name="Oberbeckmann S."/>
            <person name="Bunk B."/>
            <person name="Jeske O."/>
            <person name="Meyerdierks A."/>
            <person name="Storesund J.E."/>
            <person name="Kallscheuer N."/>
            <person name="Luecker S."/>
            <person name="Lage O.M."/>
            <person name="Pohl T."/>
            <person name="Merkel B.J."/>
            <person name="Hornburger P."/>
            <person name="Mueller R.-W."/>
            <person name="Bruemmer F."/>
            <person name="Labrenz M."/>
            <person name="Spormann A.M."/>
            <person name="Op den Camp H."/>
            <person name="Overmann J."/>
            <person name="Amann R."/>
            <person name="Jetten M.S.M."/>
            <person name="Mascher T."/>
            <person name="Medema M.H."/>
            <person name="Devos D.P."/>
            <person name="Kaster A.-K."/>
            <person name="Ovreas L."/>
            <person name="Rohde M."/>
            <person name="Galperin M.Y."/>
            <person name="Jogler C."/>
        </authorList>
    </citation>
    <scope>NUCLEOTIDE SEQUENCE [LARGE SCALE GENOMIC DNA]</scope>
    <source>
        <strain evidence="2 3">V144</strain>
    </source>
</reference>
<feature type="signal peptide" evidence="1">
    <location>
        <begin position="1"/>
        <end position="25"/>
    </location>
</feature>
<dbReference type="AlphaFoldDB" id="A0A517VX09"/>
<proteinExistence type="predicted"/>